<sequence length="1358" mass="152788">MRECGIDIGSVSIKIAEFNEGNLVRVRYIPHYGSPYNLLFQLIKELKEIENIVITGSVPRAVVDSLGIMRVSEVEAIVKGLRYLDVDFQSVIEIGGISSKFISLKKGMIDFSSNSLCAAGAGIFLDQQAQRLFVPVEKIGEIALNSKRPARIAGRCAVFAKSDMIHLQQIGTPVEDLIAGLCYALARNFKGSIIKGRDIPKPVAFIGGVAANKGMVKALRDTLNLEKENLVIPDYHNAIGAIGAVICARDLGWSSRLRGMDDFQRWLNKPESILRLPPLDGRKNWSPSIIVNPPLVKTRAYLGIDIGSISTNLVLIDEQGNVIARKYLWTKGRPIDVVIQGLSELNEEIGEKVEIIGVGTTGSGRYLIGELVGADLIKNEISAQARAAIEIDPEVDTIFEIGGQDSKYIRIENKTIVDFEMNKVCAAGTGSFLEEQAQILGVKLEEFGDCALEAKAPINLGERCTVFIGAEVIHHQNNLAERENLLAGLGYSTVFNYLNRVVGNKKIGQHILFQGGVAANKAVVSAFEEVLKKKIIVPPNHDVTGAIGIALIVRDSGIKRTKFRGFELAKKSYKTDSFICKHCSNECEINCIRIEGEKPIFYGGRCERYEEKDKKAEVELPDIFQLRNAMFFRTEDSGGIPIGIPRALFYYELFPFFYKFLLKLGFKPVLSDETNRVIVENGTARAVADTCFPIKVGLGHIDALIKKGIKEIFIPSVITMKPNSPRFTRSFVCPYVQSFAYQAKAIFGEAIQIFTPVIYFDRGIDAVKDGLYEFAKRFGKKRREVDEAVLEGIKYLNDIQNNFLRKARDLIKDYKGTIFLICSRPYNGYDAGMNLKLIQKIRSLSILPIPMDIFPIDFESLTDEFFNMYWYYGQKILGSARMIAEHDNIYPVYLSNFACGPDSFLINFFREKLNGKPMLVLELDEHSGDAGFITRLEAFIDSIRGARYTVQPTRIRARSSLHNDRTIYIPDMCDGAKVLCSAMRYAGIDAKLLDTPDDESVLLGRKYTSGRECLPAIITTGDIIKKVQARDFNPEKASFFMAQGSGPCRFGQYYKLHRVILDKLGFENIPIYAPNQGPSLFDDLGPMGLRFLLSTWDGICAVDALEAKVRRIRPYELNKGETEDLYNNALKMLCARIEKGKSIIPLLKAIRRDFDNIRVEKIIKPRIGIVGEIYIRSQKFSNGFLEKKLESMDCEVALPSIGEWFFYTNFTRERNCIWFRQFRRAIFTKLFDRYMQWRQRYIYKILGLEPEPEIAHLLDLAKKYIHPSFEGEAILSVGKTIEFIKNGFCGVINVMPFTCMPGNIVTTIYKAIKDDYPEIPLLSLPFDGIANTLDELRLETFVTQAKLLSAGVKYTKRR</sequence>
<dbReference type="PANTHER" id="PTHR32329">
    <property type="entry name" value="BIFUNCTIONAL PROTEIN [INCLUDES 2-HYDROXYACYL-COA DEHYDRATASE (N-TER) AND ITS ACTIVATOR DOMAIN (C_TERM)-RELATED"/>
    <property type="match status" value="1"/>
</dbReference>
<proteinExistence type="predicted"/>
<organism evidence="7">
    <name type="scientific">candidate division WOR-3 bacterium</name>
    <dbReference type="NCBI Taxonomy" id="2052148"/>
    <lineage>
        <taxon>Bacteria</taxon>
        <taxon>Bacteria division WOR-3</taxon>
    </lineage>
</organism>
<gene>
    <name evidence="7" type="ORF">ENV60_08120</name>
</gene>
<dbReference type="EMBL" id="DTGZ01000154">
    <property type="protein sequence ID" value="HGV98245.1"/>
    <property type="molecule type" value="Genomic_DNA"/>
</dbReference>
<protein>
    <submittedName>
        <fullName evidence="7">CoA activase</fullName>
    </submittedName>
</protein>
<dbReference type="Pfam" id="PF09989">
    <property type="entry name" value="DUF2229"/>
    <property type="match status" value="1"/>
</dbReference>
<reference evidence="7" key="1">
    <citation type="journal article" date="2020" name="mSystems">
        <title>Genome- and Community-Level Interaction Insights into Carbon Utilization and Element Cycling Functions of Hydrothermarchaeota in Hydrothermal Sediment.</title>
        <authorList>
            <person name="Zhou Z."/>
            <person name="Liu Y."/>
            <person name="Xu W."/>
            <person name="Pan J."/>
            <person name="Luo Z.H."/>
            <person name="Li M."/>
        </authorList>
    </citation>
    <scope>NUCLEOTIDE SEQUENCE [LARGE SCALE GENOMIC DNA]</scope>
    <source>
        <strain evidence="7">SpSt-774</strain>
    </source>
</reference>
<dbReference type="PANTHER" id="PTHR32329:SF7">
    <property type="entry name" value="ACTIVATOR OF 2-HYDROXYACYL-COA-HYDRATASE"/>
    <property type="match status" value="1"/>
</dbReference>
<evidence type="ECO:0000259" key="6">
    <source>
        <dbReference type="Pfam" id="PF09989"/>
    </source>
</evidence>
<accession>A0A7C4THL2</accession>
<dbReference type="InterPro" id="IPR002731">
    <property type="entry name" value="ATPase_BadF"/>
</dbReference>
<evidence type="ECO:0000259" key="5">
    <source>
        <dbReference type="Pfam" id="PF01869"/>
    </source>
</evidence>
<dbReference type="InterPro" id="IPR008275">
    <property type="entry name" value="CoA_E_activase_dom"/>
</dbReference>
<dbReference type="InterPro" id="IPR018709">
    <property type="entry name" value="CoA_activase_DUF2229"/>
</dbReference>
<dbReference type="Pfam" id="PF01869">
    <property type="entry name" value="BcrAD_BadFG"/>
    <property type="match status" value="2"/>
</dbReference>
<comment type="cofactor">
    <cofactor evidence="1">
        <name>[4Fe-4S] cluster</name>
        <dbReference type="ChEBI" id="CHEBI:49883"/>
    </cofactor>
</comment>
<evidence type="ECO:0000313" key="7">
    <source>
        <dbReference type="EMBL" id="HGV98245.1"/>
    </source>
</evidence>
<feature type="domain" description="ATPase BadF/BadG/BcrA/BcrD type" evidence="5">
    <location>
        <begin position="302"/>
        <end position="552"/>
    </location>
</feature>
<feature type="domain" description="DUF2229" evidence="6">
    <location>
        <begin position="642"/>
        <end position="853"/>
    </location>
</feature>
<comment type="caution">
    <text evidence="7">The sequence shown here is derived from an EMBL/GenBank/DDBJ whole genome shotgun (WGS) entry which is preliminary data.</text>
</comment>
<evidence type="ECO:0000256" key="1">
    <source>
        <dbReference type="ARBA" id="ARBA00001966"/>
    </source>
</evidence>
<dbReference type="GO" id="GO:0046872">
    <property type="term" value="F:metal ion binding"/>
    <property type="evidence" value="ECO:0007669"/>
    <property type="project" value="UniProtKB-KW"/>
</dbReference>
<dbReference type="InterPro" id="IPR051805">
    <property type="entry name" value="Dehydratase_Activator_Redct"/>
</dbReference>
<evidence type="ECO:0000256" key="3">
    <source>
        <dbReference type="ARBA" id="ARBA00023004"/>
    </source>
</evidence>
<dbReference type="SUPFAM" id="SSF53067">
    <property type="entry name" value="Actin-like ATPase domain"/>
    <property type="match status" value="2"/>
</dbReference>
<keyword evidence="4" id="KW-0411">Iron-sulfur</keyword>
<keyword evidence="2" id="KW-0479">Metal-binding</keyword>
<dbReference type="CDD" id="cd24035">
    <property type="entry name" value="ASKHA_NBD_O66634-like_rpt2"/>
    <property type="match status" value="1"/>
</dbReference>
<feature type="domain" description="ATPase BadF/BadG/BcrA/BcrD type" evidence="5">
    <location>
        <begin position="68"/>
        <end position="247"/>
    </location>
</feature>
<name>A0A7C4THL2_UNCW3</name>
<dbReference type="NCBIfam" id="TIGR00241">
    <property type="entry name" value="CoA_E_activ"/>
    <property type="match status" value="2"/>
</dbReference>
<dbReference type="Gene3D" id="3.40.50.11900">
    <property type="match status" value="1"/>
</dbReference>
<evidence type="ECO:0000256" key="2">
    <source>
        <dbReference type="ARBA" id="ARBA00022723"/>
    </source>
</evidence>
<dbReference type="GO" id="GO:0051536">
    <property type="term" value="F:iron-sulfur cluster binding"/>
    <property type="evidence" value="ECO:0007669"/>
    <property type="project" value="UniProtKB-KW"/>
</dbReference>
<dbReference type="InterPro" id="IPR043129">
    <property type="entry name" value="ATPase_NBD"/>
</dbReference>
<dbReference type="CDD" id="cd24034">
    <property type="entry name" value="ASKHA_NBD_O66634-like_rpt1"/>
    <property type="match status" value="1"/>
</dbReference>
<keyword evidence="3" id="KW-0408">Iron</keyword>
<dbReference type="Gene3D" id="3.30.420.40">
    <property type="match status" value="4"/>
</dbReference>
<evidence type="ECO:0000256" key="4">
    <source>
        <dbReference type="ARBA" id="ARBA00023014"/>
    </source>
</evidence>